<dbReference type="HOGENOM" id="CLU_105789_1_0_10"/>
<accession>H8KM48</accession>
<dbReference type="Pfam" id="PF12867">
    <property type="entry name" value="DinB_2"/>
    <property type="match status" value="1"/>
</dbReference>
<evidence type="ECO:0000313" key="2">
    <source>
        <dbReference type="EMBL" id="AFD08970.1"/>
    </source>
</evidence>
<organism evidence="2 3">
    <name type="scientific">Solitalea canadensis (strain ATCC 29591 / DSM 3403 / JCM 21819 / LMG 8368 / NBRC 15130 / NCIMB 12057 / USAM 9D)</name>
    <name type="common">Flexibacter canadensis</name>
    <dbReference type="NCBI Taxonomy" id="929556"/>
    <lineage>
        <taxon>Bacteria</taxon>
        <taxon>Pseudomonadati</taxon>
        <taxon>Bacteroidota</taxon>
        <taxon>Sphingobacteriia</taxon>
        <taxon>Sphingobacteriales</taxon>
        <taxon>Sphingobacteriaceae</taxon>
        <taxon>Solitalea</taxon>
    </lineage>
</organism>
<gene>
    <name evidence="2" type="ordered locus">Solca_3977</name>
</gene>
<keyword evidence="3" id="KW-1185">Reference proteome</keyword>
<dbReference type="STRING" id="929556.Solca_3977"/>
<dbReference type="InterPro" id="IPR024775">
    <property type="entry name" value="DinB-like"/>
</dbReference>
<evidence type="ECO:0000313" key="3">
    <source>
        <dbReference type="Proteomes" id="UP000007590"/>
    </source>
</evidence>
<evidence type="ECO:0000259" key="1">
    <source>
        <dbReference type="Pfam" id="PF12867"/>
    </source>
</evidence>
<dbReference type="InterPro" id="IPR034660">
    <property type="entry name" value="DinB/YfiT-like"/>
</dbReference>
<dbReference type="eggNOG" id="COG2318">
    <property type="taxonomic scope" value="Bacteria"/>
</dbReference>
<dbReference type="RefSeq" id="WP_014682193.1">
    <property type="nucleotide sequence ID" value="NC_017770.1"/>
</dbReference>
<dbReference type="Proteomes" id="UP000007590">
    <property type="component" value="Chromosome"/>
</dbReference>
<dbReference type="OrthoDB" id="9796039at2"/>
<dbReference type="AlphaFoldDB" id="H8KM48"/>
<proteinExistence type="predicted"/>
<sequence length="176" mass="20306">MIAGLDALKYPVGKFQPPTTITPEMIVSAIEEIANLPAQIENALINFSENQLNTPYRPEGWTIRQVIHHVPDSHMNAYIRCKLALTEDNPTIRPYFEDKWAELADTSNTPIEVSLQLLKSLHQRWVMLLKSMKPEDFERTFFHPEKKSSLKLAEVVLMYAWHGKHHLGHILIVKNQ</sequence>
<dbReference type="EMBL" id="CP003349">
    <property type="protein sequence ID" value="AFD08970.1"/>
    <property type="molecule type" value="Genomic_DNA"/>
</dbReference>
<dbReference type="Gene3D" id="1.20.120.450">
    <property type="entry name" value="dinb family like domain"/>
    <property type="match status" value="1"/>
</dbReference>
<dbReference type="KEGG" id="scn:Solca_3977"/>
<dbReference type="SUPFAM" id="SSF109854">
    <property type="entry name" value="DinB/YfiT-like putative metalloenzymes"/>
    <property type="match status" value="1"/>
</dbReference>
<name>H8KM48_SOLCM</name>
<reference evidence="2" key="1">
    <citation type="submission" date="2012-02" db="EMBL/GenBank/DDBJ databases">
        <title>The complete genome of Solitalea canadensis DSM 3403.</title>
        <authorList>
            <consortium name="US DOE Joint Genome Institute (JGI-PGF)"/>
            <person name="Lucas S."/>
            <person name="Copeland A."/>
            <person name="Lapidus A."/>
            <person name="Glavina del Rio T."/>
            <person name="Dalin E."/>
            <person name="Tice H."/>
            <person name="Bruce D."/>
            <person name="Goodwin L."/>
            <person name="Pitluck S."/>
            <person name="Peters L."/>
            <person name="Ovchinnikova G."/>
            <person name="Lu M."/>
            <person name="Kyrpides N."/>
            <person name="Mavromatis K."/>
            <person name="Ivanova N."/>
            <person name="Brettin T."/>
            <person name="Detter J.C."/>
            <person name="Han C."/>
            <person name="Larimer F."/>
            <person name="Land M."/>
            <person name="Hauser L."/>
            <person name="Markowitz V."/>
            <person name="Cheng J.-F."/>
            <person name="Hugenholtz P."/>
            <person name="Woyke T."/>
            <person name="Wu D."/>
            <person name="Spring S."/>
            <person name="Schroeder M."/>
            <person name="Kopitz M."/>
            <person name="Brambilla E."/>
            <person name="Klenk H.-P."/>
            <person name="Eisen J.A."/>
        </authorList>
    </citation>
    <scope>NUCLEOTIDE SEQUENCE</scope>
    <source>
        <strain evidence="2">DSM 3403</strain>
    </source>
</reference>
<protein>
    <recommendedName>
        <fullName evidence="1">DinB-like domain-containing protein</fullName>
    </recommendedName>
</protein>
<feature type="domain" description="DinB-like" evidence="1">
    <location>
        <begin position="38"/>
        <end position="170"/>
    </location>
</feature>
<dbReference type="NCBIfam" id="NF009807">
    <property type="entry name" value="PRK13291.1"/>
    <property type="match status" value="1"/>
</dbReference>